<dbReference type="AlphaFoldDB" id="A0A164V8R1"/>
<accession>A0A164V8R1</accession>
<name>A0A164V8R1_9CRUS</name>
<organism evidence="1 2">
    <name type="scientific">Daphnia magna</name>
    <dbReference type="NCBI Taxonomy" id="35525"/>
    <lineage>
        <taxon>Eukaryota</taxon>
        <taxon>Metazoa</taxon>
        <taxon>Ecdysozoa</taxon>
        <taxon>Arthropoda</taxon>
        <taxon>Crustacea</taxon>
        <taxon>Branchiopoda</taxon>
        <taxon>Diplostraca</taxon>
        <taxon>Cladocera</taxon>
        <taxon>Anomopoda</taxon>
        <taxon>Daphniidae</taxon>
        <taxon>Daphnia</taxon>
    </lineage>
</organism>
<dbReference type="Proteomes" id="UP000076858">
    <property type="component" value="Unassembled WGS sequence"/>
</dbReference>
<sequence>MAKEEEGTPRFLRGFRNSVYMTIQFRWTSWNIHTTARPPELEQAANRLLLLLAALEADAPPTRLLATSSLCLTFYYLPFFF</sequence>
<dbReference type="EMBL" id="LRGB01001399">
    <property type="protein sequence ID" value="KZS12081.1"/>
    <property type="molecule type" value="Genomic_DNA"/>
</dbReference>
<proteinExistence type="predicted"/>
<evidence type="ECO:0000313" key="2">
    <source>
        <dbReference type="Proteomes" id="UP000076858"/>
    </source>
</evidence>
<gene>
    <name evidence="1" type="ORF">APZ42_023073</name>
</gene>
<evidence type="ECO:0000313" key="1">
    <source>
        <dbReference type="EMBL" id="KZS12081.1"/>
    </source>
</evidence>
<reference evidence="1 2" key="1">
    <citation type="submission" date="2016-03" db="EMBL/GenBank/DDBJ databases">
        <title>EvidentialGene: Evidence-directed Construction of Genes on Genomes.</title>
        <authorList>
            <person name="Gilbert D.G."/>
            <person name="Choi J.-H."/>
            <person name="Mockaitis K."/>
            <person name="Colbourne J."/>
            <person name="Pfrender M."/>
        </authorList>
    </citation>
    <scope>NUCLEOTIDE SEQUENCE [LARGE SCALE GENOMIC DNA]</scope>
    <source>
        <strain evidence="1 2">Xinb3</strain>
        <tissue evidence="1">Complete organism</tissue>
    </source>
</reference>
<keyword evidence="2" id="KW-1185">Reference proteome</keyword>
<comment type="caution">
    <text evidence="1">The sequence shown here is derived from an EMBL/GenBank/DDBJ whole genome shotgun (WGS) entry which is preliminary data.</text>
</comment>
<protein>
    <submittedName>
        <fullName evidence="1">Uncharacterized protein</fullName>
    </submittedName>
</protein>